<dbReference type="AlphaFoldDB" id="A0AA41SCU9"/>
<comment type="caution">
    <text evidence="2">The sequence shown here is derived from an EMBL/GenBank/DDBJ whole genome shotgun (WGS) entry which is preliminary data.</text>
</comment>
<evidence type="ECO:0008006" key="4">
    <source>
        <dbReference type="Google" id="ProtNLM"/>
    </source>
</evidence>
<sequence>MDNSFIRVLFTAFVLVLIMMSTAPNFVSANGDSSGTGFHNDFGGNWDDNNGGN</sequence>
<name>A0AA41SCU9_PAPNU</name>
<accession>A0AA41SCU9</accession>
<reference evidence="2" key="1">
    <citation type="submission" date="2022-03" db="EMBL/GenBank/DDBJ databases">
        <title>A functionally conserved STORR gene fusion in Papaver species that diverged 16.8 million years ago.</title>
        <authorList>
            <person name="Catania T."/>
        </authorList>
    </citation>
    <scope>NUCLEOTIDE SEQUENCE</scope>
    <source>
        <strain evidence="2">S-191538</strain>
    </source>
</reference>
<feature type="signal peptide" evidence="1">
    <location>
        <begin position="1"/>
        <end position="29"/>
    </location>
</feature>
<evidence type="ECO:0000313" key="3">
    <source>
        <dbReference type="Proteomes" id="UP001177140"/>
    </source>
</evidence>
<evidence type="ECO:0000313" key="2">
    <source>
        <dbReference type="EMBL" id="MCL7037074.1"/>
    </source>
</evidence>
<dbReference type="Proteomes" id="UP001177140">
    <property type="component" value="Unassembled WGS sequence"/>
</dbReference>
<dbReference type="EMBL" id="JAJJMA010174930">
    <property type="protein sequence ID" value="MCL7037074.1"/>
    <property type="molecule type" value="Genomic_DNA"/>
</dbReference>
<protein>
    <recommendedName>
        <fullName evidence="4">Glycine-rich protein</fullName>
    </recommendedName>
</protein>
<keyword evidence="3" id="KW-1185">Reference proteome</keyword>
<keyword evidence="1" id="KW-0732">Signal</keyword>
<feature type="chain" id="PRO_5041415635" description="Glycine-rich protein" evidence="1">
    <location>
        <begin position="30"/>
        <end position="53"/>
    </location>
</feature>
<gene>
    <name evidence="2" type="ORF">MKW94_013316</name>
</gene>
<evidence type="ECO:0000256" key="1">
    <source>
        <dbReference type="SAM" id="SignalP"/>
    </source>
</evidence>
<proteinExistence type="predicted"/>
<organism evidence="2 3">
    <name type="scientific">Papaver nudicaule</name>
    <name type="common">Iceland poppy</name>
    <dbReference type="NCBI Taxonomy" id="74823"/>
    <lineage>
        <taxon>Eukaryota</taxon>
        <taxon>Viridiplantae</taxon>
        <taxon>Streptophyta</taxon>
        <taxon>Embryophyta</taxon>
        <taxon>Tracheophyta</taxon>
        <taxon>Spermatophyta</taxon>
        <taxon>Magnoliopsida</taxon>
        <taxon>Ranunculales</taxon>
        <taxon>Papaveraceae</taxon>
        <taxon>Papaveroideae</taxon>
        <taxon>Papaver</taxon>
    </lineage>
</organism>